<evidence type="ECO:0000256" key="11">
    <source>
        <dbReference type="ARBA" id="ARBA00023136"/>
    </source>
</evidence>
<evidence type="ECO:0000256" key="18">
    <source>
        <dbReference type="SAM" id="Phobius"/>
    </source>
</evidence>
<evidence type="ECO:0000256" key="5">
    <source>
        <dbReference type="ARBA" id="ARBA00022723"/>
    </source>
</evidence>
<dbReference type="PANTHER" id="PTHR10942">
    <property type="entry name" value="LEISHMANOLYSIN-LIKE PEPTIDASE"/>
    <property type="match status" value="1"/>
</dbReference>
<dbReference type="InterPro" id="IPR001577">
    <property type="entry name" value="Peptidase_M8"/>
</dbReference>
<dbReference type="EC" id="3.4.24.-" evidence="17"/>
<dbReference type="PANTHER" id="PTHR10942:SF0">
    <property type="entry name" value="LEISHMANOLYSIN-LIKE PEPTIDASE"/>
    <property type="match status" value="1"/>
</dbReference>
<keyword evidence="8 16" id="KW-0862">Zinc</keyword>
<keyword evidence="18" id="KW-0812">Transmembrane</keyword>
<dbReference type="Proteomes" id="UP000192257">
    <property type="component" value="Unassembled WGS sequence"/>
</dbReference>
<evidence type="ECO:0000256" key="4">
    <source>
        <dbReference type="ARBA" id="ARBA00022670"/>
    </source>
</evidence>
<name>A0A1X0P055_9TRYP</name>
<comment type="subcellular location">
    <subcellularLocation>
        <location evidence="2">Membrane</location>
    </subcellularLocation>
</comment>
<protein>
    <recommendedName>
        <fullName evidence="17">Leishmanolysin-like peptidase</fullName>
        <ecNumber evidence="17">3.4.24.-</ecNumber>
    </recommendedName>
</protein>
<gene>
    <name evidence="19" type="ORF">TM35_000113240</name>
</gene>
<feature type="binding site" evidence="16">
    <location>
        <position position="284"/>
    </location>
    <ligand>
        <name>Zn(2+)</name>
        <dbReference type="ChEBI" id="CHEBI:29105"/>
        <note>catalytic</note>
    </ligand>
</feature>
<dbReference type="Gene3D" id="3.10.170.20">
    <property type="match status" value="1"/>
</dbReference>
<keyword evidence="7 17" id="KW-0378">Hydrolase</keyword>
<evidence type="ECO:0000256" key="9">
    <source>
        <dbReference type="ARBA" id="ARBA00022889"/>
    </source>
</evidence>
<evidence type="ECO:0000256" key="14">
    <source>
        <dbReference type="ARBA" id="ARBA00023180"/>
    </source>
</evidence>
<keyword evidence="14" id="KW-0325">Glycoprotein</keyword>
<dbReference type="Gene3D" id="3.90.132.10">
    <property type="entry name" value="Leishmanolysin , domain 2"/>
    <property type="match status" value="1"/>
</dbReference>
<evidence type="ECO:0000256" key="15">
    <source>
        <dbReference type="PIRSR" id="PIRSR601577-1"/>
    </source>
</evidence>
<evidence type="ECO:0000256" key="2">
    <source>
        <dbReference type="ARBA" id="ARBA00004370"/>
    </source>
</evidence>
<proteinExistence type="inferred from homology"/>
<keyword evidence="6 17" id="KW-0732">Signal</keyword>
<evidence type="ECO:0000256" key="13">
    <source>
        <dbReference type="ARBA" id="ARBA00023157"/>
    </source>
</evidence>
<evidence type="ECO:0000256" key="1">
    <source>
        <dbReference type="ARBA" id="ARBA00001249"/>
    </source>
</evidence>
<feature type="binding site" evidence="16">
    <location>
        <position position="222"/>
    </location>
    <ligand>
        <name>Zn(2+)</name>
        <dbReference type="ChEBI" id="CHEBI:29105"/>
        <note>catalytic</note>
    </ligand>
</feature>
<comment type="caution">
    <text evidence="19">The sequence shown here is derived from an EMBL/GenBank/DDBJ whole genome shotgun (WGS) entry which is preliminary data.</text>
</comment>
<keyword evidence="18" id="KW-1133">Transmembrane helix</keyword>
<organism evidence="19 20">
    <name type="scientific">Trypanosoma theileri</name>
    <dbReference type="NCBI Taxonomy" id="67003"/>
    <lineage>
        <taxon>Eukaryota</taxon>
        <taxon>Discoba</taxon>
        <taxon>Euglenozoa</taxon>
        <taxon>Kinetoplastea</taxon>
        <taxon>Metakinetoplastina</taxon>
        <taxon>Trypanosomatida</taxon>
        <taxon>Trypanosomatidae</taxon>
        <taxon>Trypanosoma</taxon>
    </lineage>
</organism>
<feature type="transmembrane region" description="Helical" evidence="18">
    <location>
        <begin position="570"/>
        <end position="590"/>
    </location>
</feature>
<dbReference type="GO" id="GO:0006508">
    <property type="term" value="P:proteolysis"/>
    <property type="evidence" value="ECO:0007669"/>
    <property type="project" value="UniProtKB-KW"/>
</dbReference>
<accession>A0A1X0P055</accession>
<dbReference type="PRINTS" id="PR00782">
    <property type="entry name" value="LSHMANOLYSIN"/>
</dbReference>
<evidence type="ECO:0000256" key="6">
    <source>
        <dbReference type="ARBA" id="ARBA00022729"/>
    </source>
</evidence>
<comment type="catalytic activity">
    <reaction evidence="1">
        <text>Preference for hydrophobic residues at P1 and P1' and basic residues at P2' and P3'. A model nonapeptide is cleaved at -Ala-Tyr-|-Leu-Lys-Lys-.</text>
        <dbReference type="EC" id="3.4.24.36"/>
    </reaction>
</comment>
<evidence type="ECO:0000256" key="12">
    <source>
        <dbReference type="ARBA" id="ARBA00023145"/>
    </source>
</evidence>
<dbReference type="VEuPathDB" id="TriTrypDB:TM35_000113240"/>
<dbReference type="GO" id="GO:0007155">
    <property type="term" value="P:cell adhesion"/>
    <property type="evidence" value="ECO:0007669"/>
    <property type="project" value="UniProtKB-KW"/>
</dbReference>
<keyword evidence="9" id="KW-0130">Cell adhesion</keyword>
<dbReference type="GO" id="GO:0004222">
    <property type="term" value="F:metalloendopeptidase activity"/>
    <property type="evidence" value="ECO:0007669"/>
    <property type="project" value="UniProtKB-UniRule"/>
</dbReference>
<evidence type="ECO:0000313" key="19">
    <source>
        <dbReference type="EMBL" id="ORC89790.1"/>
    </source>
</evidence>
<dbReference type="EMBL" id="NBCO01000011">
    <property type="protein sequence ID" value="ORC89790.1"/>
    <property type="molecule type" value="Genomic_DNA"/>
</dbReference>
<evidence type="ECO:0000256" key="7">
    <source>
        <dbReference type="ARBA" id="ARBA00022801"/>
    </source>
</evidence>
<feature type="chain" id="PRO_5023965911" description="Leishmanolysin-like peptidase" evidence="17">
    <location>
        <begin position="33"/>
        <end position="592"/>
    </location>
</feature>
<reference evidence="19 20" key="1">
    <citation type="submission" date="2017-03" db="EMBL/GenBank/DDBJ databases">
        <title>An alternative strategy for trypanosome survival in the mammalian bloodstream revealed through genome and transcriptome analysis of the ubiquitous bovine parasite Trypanosoma (Megatrypanum) theileri.</title>
        <authorList>
            <person name="Kelly S."/>
            <person name="Ivens A."/>
            <person name="Mott A."/>
            <person name="O'Neill E."/>
            <person name="Emms D."/>
            <person name="Macleod O."/>
            <person name="Voorheis P."/>
            <person name="Matthews J."/>
            <person name="Matthews K."/>
            <person name="Carrington M."/>
        </authorList>
    </citation>
    <scope>NUCLEOTIDE SEQUENCE [LARGE SCALE GENOMIC DNA]</scope>
    <source>
        <strain evidence="19">Edinburgh</strain>
    </source>
</reference>
<dbReference type="Gene3D" id="2.30.34.10">
    <property type="entry name" value="Leishmanolysin domain 4"/>
    <property type="match status" value="1"/>
</dbReference>
<comment type="similarity">
    <text evidence="3 17">Belongs to the peptidase M8 family.</text>
</comment>
<keyword evidence="13" id="KW-1015">Disulfide bond</keyword>
<evidence type="ECO:0000256" key="3">
    <source>
        <dbReference type="ARBA" id="ARBA00005860"/>
    </source>
</evidence>
<feature type="active site" evidence="15">
    <location>
        <position position="223"/>
    </location>
</feature>
<dbReference type="RefSeq" id="XP_028883856.1">
    <property type="nucleotide sequence ID" value="XM_029025033.1"/>
</dbReference>
<dbReference type="GO" id="GO:0005737">
    <property type="term" value="C:cytoplasm"/>
    <property type="evidence" value="ECO:0007669"/>
    <property type="project" value="TreeGrafter"/>
</dbReference>
<feature type="binding site" evidence="16">
    <location>
        <position position="226"/>
    </location>
    <ligand>
        <name>Zn(2+)</name>
        <dbReference type="ChEBI" id="CHEBI:29105"/>
        <note>catalytic</note>
    </ligand>
</feature>
<dbReference type="AlphaFoldDB" id="A0A1X0P055"/>
<keyword evidence="10 16" id="KW-0482">Metalloprotease</keyword>
<feature type="signal peptide" evidence="17">
    <location>
        <begin position="1"/>
        <end position="32"/>
    </location>
</feature>
<dbReference type="GeneID" id="39984813"/>
<dbReference type="GO" id="GO:0046872">
    <property type="term" value="F:metal ion binding"/>
    <property type="evidence" value="ECO:0007669"/>
    <property type="project" value="UniProtKB-KW"/>
</dbReference>
<dbReference type="Pfam" id="PF01457">
    <property type="entry name" value="Peptidase_M8"/>
    <property type="match status" value="1"/>
</dbReference>
<keyword evidence="4 17" id="KW-0645">Protease</keyword>
<evidence type="ECO:0000256" key="8">
    <source>
        <dbReference type="ARBA" id="ARBA00022833"/>
    </source>
</evidence>
<sequence>MNKTPHSLLFLWRRPLLLLLLLFLCCASVCVAQKDGGDAPSTGVVRELPRKGQSGMQAYTVATQENEKWEPIRIKAFTRDLEDKSKYCTEVNQKIVSFFGNVVKCFEADDLNDERHREYINEIIPAAIKLHEERLRVQPHKGKIIVPELEGDYCENFTVPEEHRTEGVDADFVFYVAAVPWHYTFGLTCATEESSGRPIVGVMNFIPSLYGGLRLNVRRAAHEMAHALGFNVIDMGEKNMLSHVIIRGNNRTVVSSELTKKKAQEHYDCPDLEGVELTLRDEAHWLQRVAKDELMAAPRESGAGYYTALTMSTFEGLGYYRANWGMEEPMSWGHKGGCNFLKETCTENEKHYSEQFCNDTTALRCTSDRTAYGMWYRGQQREYQGPNDVCHVIGSFVKGNDNVKTYTYCTGAETNALPGSLMGPDSWCLDGEGLQVQNAGESVESLSGVCARVSCDERRRTVSVQYKGSDTFKECPEGTSIDVESSAFQSGGKIKCPKYDEVCTIALNGSSLVPFVNPHQPSAVGATLINGKDNANTNDPSKYPGVVNQAQINNMQNSTGILTELAKDNAFSAVYSFPIMIVTMVLAVVLSC</sequence>
<keyword evidence="12" id="KW-0865">Zymogen</keyword>
<keyword evidence="5 16" id="KW-0479">Metal-binding</keyword>
<evidence type="ECO:0000256" key="16">
    <source>
        <dbReference type="PIRSR" id="PIRSR601577-2"/>
    </source>
</evidence>
<keyword evidence="11 18" id="KW-0472">Membrane</keyword>
<evidence type="ECO:0000256" key="17">
    <source>
        <dbReference type="RuleBase" id="RU366077"/>
    </source>
</evidence>
<evidence type="ECO:0000313" key="20">
    <source>
        <dbReference type="Proteomes" id="UP000192257"/>
    </source>
</evidence>
<dbReference type="SUPFAM" id="SSF55486">
    <property type="entry name" value="Metalloproteases ('zincins'), catalytic domain"/>
    <property type="match status" value="1"/>
</dbReference>
<keyword evidence="20" id="KW-1185">Reference proteome</keyword>
<comment type="cofactor">
    <cofactor evidence="16 17">
        <name>Zn(2+)</name>
        <dbReference type="ChEBI" id="CHEBI:29105"/>
    </cofactor>
    <text evidence="16 17">Binds 1 zinc ion per subunit.</text>
</comment>
<dbReference type="GO" id="GO:0016020">
    <property type="term" value="C:membrane"/>
    <property type="evidence" value="ECO:0007669"/>
    <property type="project" value="UniProtKB-SubCell"/>
</dbReference>
<dbReference type="OrthoDB" id="251630at2759"/>
<evidence type="ECO:0000256" key="10">
    <source>
        <dbReference type="ARBA" id="ARBA00023049"/>
    </source>
</evidence>